<reference evidence="2 3" key="1">
    <citation type="submission" date="2019-03" db="EMBL/GenBank/DDBJ databases">
        <title>Complete genome sequence of an arsenate-respiring bacteria, Citrobacter sp. LY-1.</title>
        <authorList>
            <person name="Wang H."/>
            <person name="Liu Y."/>
            <person name="Li Q."/>
            <person name="Huang J."/>
        </authorList>
    </citation>
    <scope>NUCLEOTIDE SEQUENCE [LARGE SCALE GENOMIC DNA]</scope>
    <source>
        <strain evidence="2 3">LY-1</strain>
    </source>
</reference>
<dbReference type="AlphaFoldDB" id="A0A4P6WN73"/>
<feature type="signal peptide" evidence="1">
    <location>
        <begin position="1"/>
        <end position="17"/>
    </location>
</feature>
<evidence type="ECO:0000313" key="3">
    <source>
        <dbReference type="Proteomes" id="UP000293850"/>
    </source>
</evidence>
<dbReference type="RefSeq" id="WP_052134162.1">
    <property type="nucleotide sequence ID" value="NZ_CP037864.1"/>
</dbReference>
<dbReference type="KEGG" id="cars:E1B03_14450"/>
<dbReference type="EMBL" id="CP037864">
    <property type="protein sequence ID" value="QBM23566.1"/>
    <property type="molecule type" value="Genomic_DNA"/>
</dbReference>
<keyword evidence="3" id="KW-1185">Reference proteome</keyword>
<organism evidence="2 3">
    <name type="scientific">Citrobacter arsenatis</name>
    <dbReference type="NCBI Taxonomy" id="2546350"/>
    <lineage>
        <taxon>Bacteria</taxon>
        <taxon>Pseudomonadati</taxon>
        <taxon>Pseudomonadota</taxon>
        <taxon>Gammaproteobacteria</taxon>
        <taxon>Enterobacterales</taxon>
        <taxon>Enterobacteriaceae</taxon>
        <taxon>Citrobacter</taxon>
    </lineage>
</organism>
<evidence type="ECO:0000256" key="1">
    <source>
        <dbReference type="SAM" id="SignalP"/>
    </source>
</evidence>
<name>A0A4P6WN73_9ENTR</name>
<feature type="chain" id="PRO_5020669560" description="DUF1311 domain-containing protein" evidence="1">
    <location>
        <begin position="18"/>
        <end position="100"/>
    </location>
</feature>
<sequence length="100" mass="11926">MRFITLFTLLFALPLHAEDHDYGPPISRCLNKHTIPYINTTIPAENIVNDAYKECEDIVNEWNNERASLPKEMVIKQNKEFREMYVRMIDTRRKTDVNKR</sequence>
<accession>A0A4P6WN73</accession>
<dbReference type="GeneID" id="66274849"/>
<gene>
    <name evidence="2" type="ORF">E1B03_14450</name>
</gene>
<dbReference type="Proteomes" id="UP000293850">
    <property type="component" value="Chromosome"/>
</dbReference>
<evidence type="ECO:0008006" key="4">
    <source>
        <dbReference type="Google" id="ProtNLM"/>
    </source>
</evidence>
<protein>
    <recommendedName>
        <fullName evidence="4">DUF1311 domain-containing protein</fullName>
    </recommendedName>
</protein>
<proteinExistence type="predicted"/>
<evidence type="ECO:0000313" key="2">
    <source>
        <dbReference type="EMBL" id="QBM23566.1"/>
    </source>
</evidence>
<keyword evidence="1" id="KW-0732">Signal</keyword>